<dbReference type="OrthoDB" id="5096160at2"/>
<accession>A0A9Q9MHU7</accession>
<sequence length="371" mass="39712">MTGPTNAMITDGTLLVHCSANQALRCAPVAERPGAGLVVSPHQRDEAGLLATAAYLLRQRRFEAPLLLDAARYAGQARLPASAPFNPRWLRRQRELGLPVLTDSGYVDSGDEPGLAGILHRTAVLPGTIAVLPLHPAWLQDRLHRTVLTGHIRAAGVPVALVLEAGRDPFALPGVVEGLLAVLGCGVPTLLLRCDVSALGALCHGAVAAAVGTVAGLRHLTPRTPPPRPGARPHGFRPVAPSAVFRPTLSYRRIGAIARAHRGRPDPELFGCACTVCDGRDVDWMAALSDRDREVPAFEHSIRVLQDLRDELLPRDRPTEQPPGTAARSWTARCADAEYRSRELGWDAAPMLRHWQRHGPTGAAAATRPAA</sequence>
<keyword evidence="2" id="KW-1185">Reference proteome</keyword>
<dbReference type="KEGG" id="daur:Daura_41550"/>
<name>A0A9Q9MHU7_9ACTN</name>
<evidence type="ECO:0008006" key="3">
    <source>
        <dbReference type="Google" id="ProtNLM"/>
    </source>
</evidence>
<organism evidence="1 2">
    <name type="scientific">Dactylosporangium aurantiacum</name>
    <dbReference type="NCBI Taxonomy" id="35754"/>
    <lineage>
        <taxon>Bacteria</taxon>
        <taxon>Bacillati</taxon>
        <taxon>Actinomycetota</taxon>
        <taxon>Actinomycetes</taxon>
        <taxon>Micromonosporales</taxon>
        <taxon>Micromonosporaceae</taxon>
        <taxon>Dactylosporangium</taxon>
    </lineage>
</organism>
<reference evidence="1" key="1">
    <citation type="submission" date="2021-04" db="EMBL/GenBank/DDBJ databases">
        <title>Dactylosporangium aurantiacum NRRL B-8018 full assembly.</title>
        <authorList>
            <person name="Hartkoorn R.C."/>
            <person name="Beaudoing E."/>
            <person name="Hot D."/>
        </authorList>
    </citation>
    <scope>NUCLEOTIDE SEQUENCE</scope>
    <source>
        <strain evidence="1">NRRL B-8018</strain>
    </source>
</reference>
<gene>
    <name evidence="1" type="ORF">Daura_41550</name>
</gene>
<dbReference type="Proteomes" id="UP001058003">
    <property type="component" value="Chromosome"/>
</dbReference>
<evidence type="ECO:0000313" key="2">
    <source>
        <dbReference type="Proteomes" id="UP001058003"/>
    </source>
</evidence>
<dbReference type="RefSeq" id="WP_156089221.1">
    <property type="nucleotide sequence ID" value="NZ_CP073767.1"/>
</dbReference>
<dbReference type="EMBL" id="CP073767">
    <property type="protein sequence ID" value="UWZ53021.1"/>
    <property type="molecule type" value="Genomic_DNA"/>
</dbReference>
<evidence type="ECO:0000313" key="1">
    <source>
        <dbReference type="EMBL" id="UWZ53021.1"/>
    </source>
</evidence>
<protein>
    <recommendedName>
        <fullName evidence="3">tRNA-guanine transglycosylase</fullName>
    </recommendedName>
</protein>
<proteinExistence type="predicted"/>
<dbReference type="AlphaFoldDB" id="A0A9Q9MHU7"/>